<dbReference type="GO" id="GO:0032259">
    <property type="term" value="P:methylation"/>
    <property type="evidence" value="ECO:0007669"/>
    <property type="project" value="UniProtKB-KW"/>
</dbReference>
<organism evidence="1 2">
    <name type="scientific">Mesorhizobium alhagi CCNWXJ12-2</name>
    <dbReference type="NCBI Taxonomy" id="1107882"/>
    <lineage>
        <taxon>Bacteria</taxon>
        <taxon>Pseudomonadati</taxon>
        <taxon>Pseudomonadota</taxon>
        <taxon>Alphaproteobacteria</taxon>
        <taxon>Hyphomicrobiales</taxon>
        <taxon>Phyllobacteriaceae</taxon>
        <taxon>Allomesorhizobium</taxon>
    </lineage>
</organism>
<dbReference type="AlphaFoldDB" id="H0I2Y1"/>
<keyword evidence="1" id="KW-0808">Transferase</keyword>
<name>H0I2Y1_9HYPH</name>
<protein>
    <submittedName>
        <fullName evidence="1">Methyltransferase type 11</fullName>
    </submittedName>
</protein>
<dbReference type="PATRIC" id="fig|1107882.3.peg.6601"/>
<accession>H0I2Y1</accession>
<proteinExistence type="predicted"/>
<reference evidence="1 2" key="1">
    <citation type="journal article" date="2012" name="J. Bacteriol.">
        <title>Draft Genome Sequence of Mesorhizobium alhagi CCNWXJ12-2T, a Novel Salt-Resistant Species Isolated from the Desert of Northwestern China.</title>
        <authorList>
            <person name="Zhou M."/>
            <person name="Chen W."/>
            <person name="Chen H."/>
            <person name="Wei G."/>
        </authorList>
    </citation>
    <scope>NUCLEOTIDE SEQUENCE [LARGE SCALE GENOMIC DNA]</scope>
    <source>
        <strain evidence="1 2">CCNWXJ12-2</strain>
    </source>
</reference>
<sequence>MRRPVIEPIEIEAPFPDFKALWRLFTLGVGPAPGYCATLPENHRAVLKSHLAKALKSNGPIRLAARAWAVKTHRDADG</sequence>
<dbReference type="EMBL" id="AHAM01000309">
    <property type="protein sequence ID" value="EHK52663.1"/>
    <property type="molecule type" value="Genomic_DNA"/>
</dbReference>
<evidence type="ECO:0000313" key="1">
    <source>
        <dbReference type="EMBL" id="EHK52663.1"/>
    </source>
</evidence>
<gene>
    <name evidence="1" type="ORF">MAXJ12_34194</name>
</gene>
<evidence type="ECO:0000313" key="2">
    <source>
        <dbReference type="Proteomes" id="UP000003250"/>
    </source>
</evidence>
<keyword evidence="1" id="KW-0489">Methyltransferase</keyword>
<dbReference type="Proteomes" id="UP000003250">
    <property type="component" value="Unassembled WGS sequence"/>
</dbReference>
<dbReference type="GO" id="GO:0008168">
    <property type="term" value="F:methyltransferase activity"/>
    <property type="evidence" value="ECO:0007669"/>
    <property type="project" value="UniProtKB-KW"/>
</dbReference>
<keyword evidence="2" id="KW-1185">Reference proteome</keyword>